<dbReference type="EMBL" id="BARS01040547">
    <property type="protein sequence ID" value="GAG36900.1"/>
    <property type="molecule type" value="Genomic_DNA"/>
</dbReference>
<name>X0X1K9_9ZZZZ</name>
<comment type="caution">
    <text evidence="2">The sequence shown here is derived from an EMBL/GenBank/DDBJ whole genome shotgun (WGS) entry which is preliminary data.</text>
</comment>
<sequence length="155" mass="17713">HHLFWLIDTSLWILTGDFPFGTTTYLKDAALGDWLQSANHFFSVPALLFLAYWRGGVEKNAWIWSTVLFAVLTIISAVWLPPDANVNSAHRLWPGLDQLHLAPLEQLPKGWYPVIAVALNGLGNYLPVNLLLRVVYNYLLKRKHKLQRTNTSLHE</sequence>
<keyword evidence="1" id="KW-0472">Membrane</keyword>
<accession>X0X1K9</accession>
<keyword evidence="1" id="KW-1133">Transmembrane helix</keyword>
<feature type="transmembrane region" description="Helical" evidence="1">
    <location>
        <begin position="34"/>
        <end position="53"/>
    </location>
</feature>
<feature type="transmembrane region" description="Helical" evidence="1">
    <location>
        <begin position="111"/>
        <end position="136"/>
    </location>
</feature>
<keyword evidence="1" id="KW-0812">Transmembrane</keyword>
<evidence type="ECO:0000256" key="1">
    <source>
        <dbReference type="SAM" id="Phobius"/>
    </source>
</evidence>
<gene>
    <name evidence="2" type="ORF">S01H1_61790</name>
</gene>
<feature type="transmembrane region" description="Helical" evidence="1">
    <location>
        <begin position="60"/>
        <end position="80"/>
    </location>
</feature>
<protein>
    <submittedName>
        <fullName evidence="2">Uncharacterized protein</fullName>
    </submittedName>
</protein>
<feature type="non-terminal residue" evidence="2">
    <location>
        <position position="1"/>
    </location>
</feature>
<proteinExistence type="predicted"/>
<reference evidence="2" key="1">
    <citation type="journal article" date="2014" name="Front. Microbiol.">
        <title>High frequency of phylogenetically diverse reductive dehalogenase-homologous genes in deep subseafloor sedimentary metagenomes.</title>
        <authorList>
            <person name="Kawai M."/>
            <person name="Futagami T."/>
            <person name="Toyoda A."/>
            <person name="Takaki Y."/>
            <person name="Nishi S."/>
            <person name="Hori S."/>
            <person name="Arai W."/>
            <person name="Tsubouchi T."/>
            <person name="Morono Y."/>
            <person name="Uchiyama I."/>
            <person name="Ito T."/>
            <person name="Fujiyama A."/>
            <person name="Inagaki F."/>
            <person name="Takami H."/>
        </authorList>
    </citation>
    <scope>NUCLEOTIDE SEQUENCE</scope>
    <source>
        <strain evidence="2">Expedition CK06-06</strain>
    </source>
</reference>
<dbReference type="AlphaFoldDB" id="X0X1K9"/>
<organism evidence="2">
    <name type="scientific">marine sediment metagenome</name>
    <dbReference type="NCBI Taxonomy" id="412755"/>
    <lineage>
        <taxon>unclassified sequences</taxon>
        <taxon>metagenomes</taxon>
        <taxon>ecological metagenomes</taxon>
    </lineage>
</organism>
<evidence type="ECO:0000313" key="2">
    <source>
        <dbReference type="EMBL" id="GAG36900.1"/>
    </source>
</evidence>